<evidence type="ECO:0000256" key="3">
    <source>
        <dbReference type="ARBA" id="ARBA00022692"/>
    </source>
</evidence>
<sequence>MKDTKGREAEAPHQIPGRGWKEVMLRVKEQLGTDNISIVAAGVAFYFFLALFPTLAAIISIYGLVTDPAAVEQHIEELTAVLPSETHEMLTERLRSIAQNSSSTLGWGVALSILLSLWSANSGTKSLFEGINIAYDERNTRSFIELNAITLLFTVGGIVLGGLCFALLVGFPALVGNLGLPGFVQTLIEWGRWPLLALIIMLSLALIYKVAPYRDNPKFKWVSWGSGIATVLWLLGSLLFSWYVNNFGNYGETYGPVAAVIILMLWFNLTSFIILLGAEINSELEHQTARDTTVGQEEPLGQRGAFHADHVADGPEGK</sequence>
<dbReference type="PATRIC" id="fig|400092.3.peg.3043"/>
<evidence type="ECO:0000256" key="2">
    <source>
        <dbReference type="ARBA" id="ARBA00022475"/>
    </source>
</evidence>
<dbReference type="InterPro" id="IPR017039">
    <property type="entry name" value="Virul_fac_BrkB"/>
</dbReference>
<evidence type="ECO:0000256" key="5">
    <source>
        <dbReference type="ARBA" id="ARBA00023136"/>
    </source>
</evidence>
<dbReference type="GO" id="GO:0005886">
    <property type="term" value="C:plasma membrane"/>
    <property type="evidence" value="ECO:0007669"/>
    <property type="project" value="UniProtKB-SubCell"/>
</dbReference>
<evidence type="ECO:0000256" key="1">
    <source>
        <dbReference type="ARBA" id="ARBA00004651"/>
    </source>
</evidence>
<accession>A0A0E3ZEZ7</accession>
<dbReference type="KEGG" id="pko:PKOR_13965"/>
<comment type="subcellular location">
    <subcellularLocation>
        <location evidence="1">Cell membrane</location>
        <topology evidence="1">Multi-pass membrane protein</topology>
    </subcellularLocation>
</comment>
<reference evidence="7 8" key="1">
    <citation type="journal article" date="2015" name="Sci. Rep.">
        <title>Unraveling adaptation of Pontibacter korlensis to radiation and infertility in desert through complete genome and comparative transcriptomic analysis.</title>
        <authorList>
            <person name="Dai J."/>
            <person name="Dai W."/>
            <person name="Qiu C."/>
            <person name="Yang Z."/>
            <person name="Zhang Y."/>
            <person name="Zhou M."/>
            <person name="Zhang L."/>
            <person name="Fang C."/>
            <person name="Gao Q."/>
            <person name="Yang Q."/>
            <person name="Li X."/>
            <person name="Wang Z."/>
            <person name="Wang Z."/>
            <person name="Jia Z."/>
            <person name="Chen X."/>
        </authorList>
    </citation>
    <scope>NUCLEOTIDE SEQUENCE [LARGE SCALE GENOMIC DNA]</scope>
    <source>
        <strain evidence="7 8">X14-1T</strain>
    </source>
</reference>
<keyword evidence="4 6" id="KW-1133">Transmembrane helix</keyword>
<name>A0A0E3ZEZ7_9BACT</name>
<organism evidence="7 8">
    <name type="scientific">Pontibacter korlensis</name>
    <dbReference type="NCBI Taxonomy" id="400092"/>
    <lineage>
        <taxon>Bacteria</taxon>
        <taxon>Pseudomonadati</taxon>
        <taxon>Bacteroidota</taxon>
        <taxon>Cytophagia</taxon>
        <taxon>Cytophagales</taxon>
        <taxon>Hymenobacteraceae</taxon>
        <taxon>Pontibacter</taxon>
    </lineage>
</organism>
<evidence type="ECO:0000256" key="4">
    <source>
        <dbReference type="ARBA" id="ARBA00022989"/>
    </source>
</evidence>
<feature type="transmembrane region" description="Helical" evidence="6">
    <location>
        <begin position="223"/>
        <end position="244"/>
    </location>
</feature>
<feature type="transmembrane region" description="Helical" evidence="6">
    <location>
        <begin position="36"/>
        <end position="62"/>
    </location>
</feature>
<feature type="transmembrane region" description="Helical" evidence="6">
    <location>
        <begin position="105"/>
        <end position="128"/>
    </location>
</feature>
<evidence type="ECO:0000313" key="7">
    <source>
        <dbReference type="EMBL" id="AKD04004.1"/>
    </source>
</evidence>
<keyword evidence="3 6" id="KW-0812">Transmembrane</keyword>
<keyword evidence="2" id="KW-1003">Cell membrane</keyword>
<feature type="transmembrane region" description="Helical" evidence="6">
    <location>
        <begin position="149"/>
        <end position="173"/>
    </location>
</feature>
<feature type="transmembrane region" description="Helical" evidence="6">
    <location>
        <begin position="256"/>
        <end position="278"/>
    </location>
</feature>
<keyword evidence="8" id="KW-1185">Reference proteome</keyword>
<proteinExistence type="predicted"/>
<gene>
    <name evidence="7" type="ORF">PKOR_13965</name>
</gene>
<feature type="transmembrane region" description="Helical" evidence="6">
    <location>
        <begin position="193"/>
        <end position="211"/>
    </location>
</feature>
<dbReference type="Pfam" id="PF03631">
    <property type="entry name" value="Virul_fac_BrkB"/>
    <property type="match status" value="1"/>
</dbReference>
<dbReference type="NCBIfam" id="TIGR00765">
    <property type="entry name" value="yihY_not_rbn"/>
    <property type="match status" value="1"/>
</dbReference>
<evidence type="ECO:0000313" key="8">
    <source>
        <dbReference type="Proteomes" id="UP000033109"/>
    </source>
</evidence>
<dbReference type="EMBL" id="CP009621">
    <property type="protein sequence ID" value="AKD04004.1"/>
    <property type="molecule type" value="Genomic_DNA"/>
</dbReference>
<keyword evidence="5 6" id="KW-0472">Membrane</keyword>
<dbReference type="Proteomes" id="UP000033109">
    <property type="component" value="Chromosome"/>
</dbReference>
<dbReference type="PANTHER" id="PTHR30213">
    <property type="entry name" value="INNER MEMBRANE PROTEIN YHJD"/>
    <property type="match status" value="1"/>
</dbReference>
<dbReference type="PIRSF" id="PIRSF035875">
    <property type="entry name" value="RNase_BN"/>
    <property type="match status" value="1"/>
</dbReference>
<protein>
    <submittedName>
        <fullName evidence="7">Ribonuclease BN</fullName>
    </submittedName>
</protein>
<evidence type="ECO:0000256" key="6">
    <source>
        <dbReference type="SAM" id="Phobius"/>
    </source>
</evidence>
<dbReference type="AlphaFoldDB" id="A0A0E3ZEZ7"/>
<dbReference type="RefSeq" id="WP_046311528.1">
    <property type="nucleotide sequence ID" value="NZ_CBCSCY010000017.1"/>
</dbReference>
<dbReference type="HOGENOM" id="CLU_045539_0_0_10"/>
<dbReference type="OrthoDB" id="977385at2"/>
<dbReference type="PANTHER" id="PTHR30213:SF0">
    <property type="entry name" value="UPF0761 MEMBRANE PROTEIN YIHY"/>
    <property type="match status" value="1"/>
</dbReference>